<name>S5WKS5_9CAUD</name>
<proteinExistence type="predicted"/>
<dbReference type="SUPFAM" id="SSF56300">
    <property type="entry name" value="Metallo-dependent phosphatases"/>
    <property type="match status" value="1"/>
</dbReference>
<dbReference type="RefSeq" id="YP_008433633.1">
    <property type="nucleotide sequence ID" value="NC_022096.1"/>
</dbReference>
<dbReference type="Gene3D" id="3.60.21.10">
    <property type="match status" value="1"/>
</dbReference>
<dbReference type="Proteomes" id="UP000015545">
    <property type="component" value="Segment"/>
</dbReference>
<protein>
    <submittedName>
        <fullName evidence="2">Putative phosphoesterase</fullName>
    </submittedName>
</protein>
<dbReference type="InterPro" id="IPR029052">
    <property type="entry name" value="Metallo-depent_PP-like"/>
</dbReference>
<dbReference type="EMBL" id="KF147891">
    <property type="protein sequence ID" value="AGS82186.1"/>
    <property type="molecule type" value="Genomic_DNA"/>
</dbReference>
<dbReference type="OrthoDB" id="19076at10239"/>
<evidence type="ECO:0000313" key="2">
    <source>
        <dbReference type="EMBL" id="AGS82186.1"/>
    </source>
</evidence>
<gene>
    <name evidence="2" type="ORF">PaBG_00303</name>
</gene>
<evidence type="ECO:0000313" key="3">
    <source>
        <dbReference type="Proteomes" id="UP000015545"/>
    </source>
</evidence>
<keyword evidence="3" id="KW-1185">Reference proteome</keyword>
<accession>S5WKS5</accession>
<evidence type="ECO:0000256" key="1">
    <source>
        <dbReference type="SAM" id="MobiDB-lite"/>
    </source>
</evidence>
<sequence>MVEHYFTSDLHFYHDKVCTFNARPWENSENTERLLDLWNSTVRPGDTVYHAGDFSFLRHTEEQRLIDLIEALNGQKVFVLGNHDEDFLWSKVRRAGLSRVQFIGDTYRAKVNGQLIYMCHFPWEIWNRSHYGTWHVHGHCHGNLEARGKRLDVGLDNHPEHRFFTFEEVKAHMDAQEIWAPDHHKPRSTANESAGCPQETV</sequence>
<feature type="region of interest" description="Disordered" evidence="1">
    <location>
        <begin position="180"/>
        <end position="201"/>
    </location>
</feature>
<reference evidence="2 3" key="1">
    <citation type="journal article" date="2014" name="Genome Announc.">
        <title>Complete Genome Sequence of the Novel Giant Pseudomonas Phage PaBG.</title>
        <authorList>
            <person name="Sykilinda N.N."/>
            <person name="Bondar A.A."/>
            <person name="Gorshkova A.S."/>
            <person name="Kurochkina L.P."/>
            <person name="Kulikov E.E."/>
            <person name="Shneider M.M."/>
            <person name="Kadykov V.A."/>
            <person name="Solovjeva N.V."/>
            <person name="Kabilov M.R."/>
            <person name="Mesyanzhinov V.V."/>
            <person name="Vlassov V.V."/>
            <person name="Drukker V.V."/>
            <person name="Miroshnikov K.A."/>
        </authorList>
    </citation>
    <scope>NUCLEOTIDE SEQUENCE [LARGE SCALE GENOMIC DNA]</scope>
</reference>
<dbReference type="KEGG" id="vg:16574988"/>
<organism evidence="2 3">
    <name type="scientific">Pseudomonas phage PaBG</name>
    <dbReference type="NCBI Taxonomy" id="1335230"/>
    <lineage>
        <taxon>Viruses</taxon>
        <taxon>Duplodnaviria</taxon>
        <taxon>Heunggongvirae</taxon>
        <taxon>Uroviricota</taxon>
        <taxon>Caudoviricetes</taxon>
        <taxon>Baikalvirus</taxon>
        <taxon>Baikalvirus PaBG</taxon>
    </lineage>
</organism>